<dbReference type="EMBL" id="BAABBO010000024">
    <property type="protein sequence ID" value="GAA3979845.1"/>
    <property type="molecule type" value="Genomic_DNA"/>
</dbReference>
<dbReference type="Proteomes" id="UP001501337">
    <property type="component" value="Unassembled WGS sequence"/>
</dbReference>
<gene>
    <name evidence="1" type="ORF">GCM10022278_40430</name>
</gene>
<name>A0ABP7QC43_9GAMM</name>
<accession>A0ABP7QC43</accession>
<organism evidence="1 2">
    <name type="scientific">Allohahella marinimesophila</name>
    <dbReference type="NCBI Taxonomy" id="1054972"/>
    <lineage>
        <taxon>Bacteria</taxon>
        <taxon>Pseudomonadati</taxon>
        <taxon>Pseudomonadota</taxon>
        <taxon>Gammaproteobacteria</taxon>
        <taxon>Oceanospirillales</taxon>
        <taxon>Hahellaceae</taxon>
        <taxon>Allohahella</taxon>
    </lineage>
</organism>
<comment type="caution">
    <text evidence="1">The sequence shown here is derived from an EMBL/GenBank/DDBJ whole genome shotgun (WGS) entry which is preliminary data.</text>
</comment>
<reference evidence="2" key="1">
    <citation type="journal article" date="2019" name="Int. J. Syst. Evol. Microbiol.">
        <title>The Global Catalogue of Microorganisms (GCM) 10K type strain sequencing project: providing services to taxonomists for standard genome sequencing and annotation.</title>
        <authorList>
            <consortium name="The Broad Institute Genomics Platform"/>
            <consortium name="The Broad Institute Genome Sequencing Center for Infectious Disease"/>
            <person name="Wu L."/>
            <person name="Ma J."/>
        </authorList>
    </citation>
    <scope>NUCLEOTIDE SEQUENCE [LARGE SCALE GENOMIC DNA]</scope>
    <source>
        <strain evidence="2">JCM 17555</strain>
    </source>
</reference>
<protein>
    <submittedName>
        <fullName evidence="1">Uncharacterized protein</fullName>
    </submittedName>
</protein>
<keyword evidence="2" id="KW-1185">Reference proteome</keyword>
<sequence length="236" mass="26529">MHYHLSNLLASLAPVYSGLRLRSGSPASPTASGSASNKILHETTASRPLVSTALRVMSAEKLKNFCGHLAALSSDNEKLSMRLLPWSSFTEDDTPVLVIDLVNYDFLKPTPITLGEVKAREYEIDGIELTEDQIKIWVYEFEEPLTIRCGAVSYGFQPFSESELLHFLKLSQARNSEQNEAIVSLRKTLSSIEKFVSEQEDRVTARYGHHPEGSEGHRLQKVQLNLLHRLRARLHT</sequence>
<dbReference type="RefSeq" id="WP_344809848.1">
    <property type="nucleotide sequence ID" value="NZ_BAABBO010000024.1"/>
</dbReference>
<evidence type="ECO:0000313" key="2">
    <source>
        <dbReference type="Proteomes" id="UP001501337"/>
    </source>
</evidence>
<proteinExistence type="predicted"/>
<evidence type="ECO:0000313" key="1">
    <source>
        <dbReference type="EMBL" id="GAA3979845.1"/>
    </source>
</evidence>